<feature type="transmembrane region" description="Helical" evidence="6">
    <location>
        <begin position="146"/>
        <end position="166"/>
    </location>
</feature>
<evidence type="ECO:0000256" key="4">
    <source>
        <dbReference type="ARBA" id="ARBA00023008"/>
    </source>
</evidence>
<dbReference type="PANTHER" id="PTHR34820:SF4">
    <property type="entry name" value="INNER MEMBRANE PROTEIN YEBZ"/>
    <property type="match status" value="1"/>
</dbReference>
<organism evidence="8">
    <name type="scientific">freshwater metagenome</name>
    <dbReference type="NCBI Taxonomy" id="449393"/>
    <lineage>
        <taxon>unclassified sequences</taxon>
        <taxon>metagenomes</taxon>
        <taxon>ecological metagenomes</taxon>
    </lineage>
</organism>
<dbReference type="Gene3D" id="2.60.40.1220">
    <property type="match status" value="1"/>
</dbReference>
<dbReference type="GO" id="GO:0042597">
    <property type="term" value="C:periplasmic space"/>
    <property type="evidence" value="ECO:0007669"/>
    <property type="project" value="InterPro"/>
</dbReference>
<feature type="compositionally biased region" description="Basic residues" evidence="5">
    <location>
        <begin position="176"/>
        <end position="191"/>
    </location>
</feature>
<comment type="subcellular location">
    <subcellularLocation>
        <location evidence="1">Cell envelope</location>
    </subcellularLocation>
</comment>
<keyword evidence="6" id="KW-1133">Transmembrane helix</keyword>
<sequence length="191" mass="20295">MKRSIQLVTALFLTLISISPAHATSVVNTSPTAGSVLSVAPTAITVKANANLLAGANDLSVTDPTGVRVDDGSVQIQGAVLMVGLKPLKSSGLYTVSYTLMAIDDAPITGSFTFLYNAPDELALPTPVPTDTSISTSTNANHVTDIFVIGLMVFAFVLLIFLSRYARQTFKTPSKSSRRTRQKSNSKKFIK</sequence>
<dbReference type="InterPro" id="IPR007348">
    <property type="entry name" value="CopC_dom"/>
</dbReference>
<dbReference type="GO" id="GO:0005507">
    <property type="term" value="F:copper ion binding"/>
    <property type="evidence" value="ECO:0007669"/>
    <property type="project" value="InterPro"/>
</dbReference>
<reference evidence="8" key="1">
    <citation type="submission" date="2020-05" db="EMBL/GenBank/DDBJ databases">
        <authorList>
            <person name="Chiriac C."/>
            <person name="Salcher M."/>
            <person name="Ghai R."/>
            <person name="Kavagutti S V."/>
        </authorList>
    </citation>
    <scope>NUCLEOTIDE SEQUENCE</scope>
</reference>
<dbReference type="GO" id="GO:0030313">
    <property type="term" value="C:cell envelope"/>
    <property type="evidence" value="ECO:0007669"/>
    <property type="project" value="UniProtKB-SubCell"/>
</dbReference>
<dbReference type="EMBL" id="CAEZXQ010000032">
    <property type="protein sequence ID" value="CAB4689870.1"/>
    <property type="molecule type" value="Genomic_DNA"/>
</dbReference>
<dbReference type="GO" id="GO:0005886">
    <property type="term" value="C:plasma membrane"/>
    <property type="evidence" value="ECO:0007669"/>
    <property type="project" value="TreeGrafter"/>
</dbReference>
<evidence type="ECO:0000256" key="5">
    <source>
        <dbReference type="SAM" id="MobiDB-lite"/>
    </source>
</evidence>
<keyword evidence="3" id="KW-0732">Signal</keyword>
<keyword evidence="2" id="KW-0479">Metal-binding</keyword>
<proteinExistence type="predicted"/>
<feature type="domain" description="CopC" evidence="7">
    <location>
        <begin position="25"/>
        <end position="114"/>
    </location>
</feature>
<evidence type="ECO:0000256" key="2">
    <source>
        <dbReference type="ARBA" id="ARBA00022723"/>
    </source>
</evidence>
<dbReference type="PANTHER" id="PTHR34820">
    <property type="entry name" value="INNER MEMBRANE PROTEIN YEBZ"/>
    <property type="match status" value="1"/>
</dbReference>
<keyword evidence="4" id="KW-0186">Copper</keyword>
<evidence type="ECO:0000313" key="8">
    <source>
        <dbReference type="EMBL" id="CAB4689870.1"/>
    </source>
</evidence>
<evidence type="ECO:0000256" key="1">
    <source>
        <dbReference type="ARBA" id="ARBA00004196"/>
    </source>
</evidence>
<evidence type="ECO:0000259" key="7">
    <source>
        <dbReference type="Pfam" id="PF04234"/>
    </source>
</evidence>
<dbReference type="InterPro" id="IPR014756">
    <property type="entry name" value="Ig_E-set"/>
</dbReference>
<protein>
    <submittedName>
        <fullName evidence="8">Unannotated protein</fullName>
    </submittedName>
</protein>
<dbReference type="AlphaFoldDB" id="A0A6J6NT06"/>
<evidence type="ECO:0000256" key="3">
    <source>
        <dbReference type="ARBA" id="ARBA00022729"/>
    </source>
</evidence>
<dbReference type="GO" id="GO:0046688">
    <property type="term" value="P:response to copper ion"/>
    <property type="evidence" value="ECO:0007669"/>
    <property type="project" value="InterPro"/>
</dbReference>
<feature type="region of interest" description="Disordered" evidence="5">
    <location>
        <begin position="172"/>
        <end position="191"/>
    </location>
</feature>
<dbReference type="GO" id="GO:0006825">
    <property type="term" value="P:copper ion transport"/>
    <property type="evidence" value="ECO:0007669"/>
    <property type="project" value="InterPro"/>
</dbReference>
<dbReference type="InterPro" id="IPR014755">
    <property type="entry name" value="Cu-Rt/internalin_Ig-like"/>
</dbReference>
<dbReference type="SUPFAM" id="SSF81296">
    <property type="entry name" value="E set domains"/>
    <property type="match status" value="1"/>
</dbReference>
<dbReference type="InterPro" id="IPR032694">
    <property type="entry name" value="CopC/D"/>
</dbReference>
<keyword evidence="6" id="KW-0472">Membrane</keyword>
<keyword evidence="6" id="KW-0812">Transmembrane</keyword>
<accession>A0A6J6NT06</accession>
<gene>
    <name evidence="8" type="ORF">UFOPK2576_00363</name>
</gene>
<name>A0A6J6NT06_9ZZZZ</name>
<dbReference type="Pfam" id="PF04234">
    <property type="entry name" value="CopC"/>
    <property type="match status" value="1"/>
</dbReference>
<evidence type="ECO:0000256" key="6">
    <source>
        <dbReference type="SAM" id="Phobius"/>
    </source>
</evidence>